<dbReference type="PaxDb" id="35128-Thaps23726"/>
<evidence type="ECO:0000313" key="4">
    <source>
        <dbReference type="Proteomes" id="UP000001449"/>
    </source>
</evidence>
<dbReference type="KEGG" id="tps:THAPSDRAFT_23726"/>
<dbReference type="OMA" id="MVETHDV"/>
<reference evidence="3 4" key="2">
    <citation type="journal article" date="2008" name="Nature">
        <title>The Phaeodactylum genome reveals the evolutionary history of diatom genomes.</title>
        <authorList>
            <person name="Bowler C."/>
            <person name="Allen A.E."/>
            <person name="Badger J.H."/>
            <person name="Grimwood J."/>
            <person name="Jabbari K."/>
            <person name="Kuo A."/>
            <person name="Maheswari U."/>
            <person name="Martens C."/>
            <person name="Maumus F."/>
            <person name="Otillar R.P."/>
            <person name="Rayko E."/>
            <person name="Salamov A."/>
            <person name="Vandepoele K."/>
            <person name="Beszteri B."/>
            <person name="Gruber A."/>
            <person name="Heijde M."/>
            <person name="Katinka M."/>
            <person name="Mock T."/>
            <person name="Valentin K."/>
            <person name="Verret F."/>
            <person name="Berges J.A."/>
            <person name="Brownlee C."/>
            <person name="Cadoret J.P."/>
            <person name="Chiovitti A."/>
            <person name="Choi C.J."/>
            <person name="Coesel S."/>
            <person name="De Martino A."/>
            <person name="Detter J.C."/>
            <person name="Durkin C."/>
            <person name="Falciatore A."/>
            <person name="Fournet J."/>
            <person name="Haruta M."/>
            <person name="Huysman M.J."/>
            <person name="Jenkins B.D."/>
            <person name="Jiroutova K."/>
            <person name="Jorgensen R.E."/>
            <person name="Joubert Y."/>
            <person name="Kaplan A."/>
            <person name="Kroger N."/>
            <person name="Kroth P.G."/>
            <person name="La Roche J."/>
            <person name="Lindquist E."/>
            <person name="Lommer M."/>
            <person name="Martin-Jezequel V."/>
            <person name="Lopez P.J."/>
            <person name="Lucas S."/>
            <person name="Mangogna M."/>
            <person name="McGinnis K."/>
            <person name="Medlin L.K."/>
            <person name="Montsant A."/>
            <person name="Oudot-Le Secq M.P."/>
            <person name="Napoli C."/>
            <person name="Obornik M."/>
            <person name="Parker M.S."/>
            <person name="Petit J.L."/>
            <person name="Porcel B.M."/>
            <person name="Poulsen N."/>
            <person name="Robison M."/>
            <person name="Rychlewski L."/>
            <person name="Rynearson T.A."/>
            <person name="Schmutz J."/>
            <person name="Shapiro H."/>
            <person name="Siaut M."/>
            <person name="Stanley M."/>
            <person name="Sussman M.R."/>
            <person name="Taylor A.R."/>
            <person name="Vardi A."/>
            <person name="von Dassow P."/>
            <person name="Vyverman W."/>
            <person name="Willis A."/>
            <person name="Wyrwicz L.S."/>
            <person name="Rokhsar D.S."/>
            <person name="Weissenbach J."/>
            <person name="Armbrust E.V."/>
            <person name="Green B.R."/>
            <person name="Van de Peer Y."/>
            <person name="Grigoriev I.V."/>
        </authorList>
    </citation>
    <scope>NUCLEOTIDE SEQUENCE [LARGE SCALE GENOMIC DNA]</scope>
    <source>
        <strain evidence="3 4">CCMP1335</strain>
    </source>
</reference>
<feature type="transmembrane region" description="Helical" evidence="2">
    <location>
        <begin position="136"/>
        <end position="155"/>
    </location>
</feature>
<evidence type="ECO:0000313" key="3">
    <source>
        <dbReference type="EMBL" id="EED90614.1"/>
    </source>
</evidence>
<dbReference type="EMBL" id="CM000644">
    <property type="protein sequence ID" value="EED90614.1"/>
    <property type="molecule type" value="Genomic_DNA"/>
</dbReference>
<feature type="compositionally biased region" description="Low complexity" evidence="1">
    <location>
        <begin position="23"/>
        <end position="41"/>
    </location>
</feature>
<dbReference type="Proteomes" id="UP000001449">
    <property type="component" value="Chromosome 8"/>
</dbReference>
<feature type="transmembrane region" description="Helical" evidence="2">
    <location>
        <begin position="105"/>
        <end position="129"/>
    </location>
</feature>
<proteinExistence type="predicted"/>
<accession>B8C6Q9</accession>
<keyword evidence="2" id="KW-0812">Transmembrane</keyword>
<keyword evidence="4" id="KW-1185">Reference proteome</keyword>
<evidence type="ECO:0000256" key="1">
    <source>
        <dbReference type="SAM" id="MobiDB-lite"/>
    </source>
</evidence>
<name>B8C6Q9_THAPS</name>
<feature type="region of interest" description="Disordered" evidence="1">
    <location>
        <begin position="17"/>
        <end position="41"/>
    </location>
</feature>
<gene>
    <name evidence="3" type="ORF">THAPSDRAFT_23726</name>
</gene>
<organism evidence="3 4">
    <name type="scientific">Thalassiosira pseudonana</name>
    <name type="common">Marine diatom</name>
    <name type="synonym">Cyclotella nana</name>
    <dbReference type="NCBI Taxonomy" id="35128"/>
    <lineage>
        <taxon>Eukaryota</taxon>
        <taxon>Sar</taxon>
        <taxon>Stramenopiles</taxon>
        <taxon>Ochrophyta</taxon>
        <taxon>Bacillariophyta</taxon>
        <taxon>Coscinodiscophyceae</taxon>
        <taxon>Thalassiosirophycidae</taxon>
        <taxon>Thalassiosirales</taxon>
        <taxon>Thalassiosiraceae</taxon>
        <taxon>Thalassiosira</taxon>
    </lineage>
</organism>
<dbReference type="GeneID" id="7450139"/>
<keyword evidence="2" id="KW-1133">Transmembrane helix</keyword>
<dbReference type="InParanoid" id="B8C6Q9"/>
<dbReference type="AlphaFoldDB" id="B8C6Q9"/>
<keyword evidence="2" id="KW-0472">Membrane</keyword>
<dbReference type="Gene3D" id="1.20.140.150">
    <property type="match status" value="1"/>
</dbReference>
<reference evidence="3 4" key="1">
    <citation type="journal article" date="2004" name="Science">
        <title>The genome of the diatom Thalassiosira pseudonana: ecology, evolution, and metabolism.</title>
        <authorList>
            <person name="Armbrust E.V."/>
            <person name="Berges J.A."/>
            <person name="Bowler C."/>
            <person name="Green B.R."/>
            <person name="Martinez D."/>
            <person name="Putnam N.H."/>
            <person name="Zhou S."/>
            <person name="Allen A.E."/>
            <person name="Apt K.E."/>
            <person name="Bechner M."/>
            <person name="Brzezinski M.A."/>
            <person name="Chaal B.K."/>
            <person name="Chiovitti A."/>
            <person name="Davis A.K."/>
            <person name="Demarest M.S."/>
            <person name="Detter J.C."/>
            <person name="Glavina T."/>
            <person name="Goodstein D."/>
            <person name="Hadi M.Z."/>
            <person name="Hellsten U."/>
            <person name="Hildebrand M."/>
            <person name="Jenkins B.D."/>
            <person name="Jurka J."/>
            <person name="Kapitonov V.V."/>
            <person name="Kroger N."/>
            <person name="Lau W.W."/>
            <person name="Lane T.W."/>
            <person name="Larimer F.W."/>
            <person name="Lippmeier J.C."/>
            <person name="Lucas S."/>
            <person name="Medina M."/>
            <person name="Montsant A."/>
            <person name="Obornik M."/>
            <person name="Parker M.S."/>
            <person name="Palenik B."/>
            <person name="Pazour G.J."/>
            <person name="Richardson P.M."/>
            <person name="Rynearson T.A."/>
            <person name="Saito M.A."/>
            <person name="Schwartz D.C."/>
            <person name="Thamatrakoln K."/>
            <person name="Valentin K."/>
            <person name="Vardi A."/>
            <person name="Wilkerson F.P."/>
            <person name="Rokhsar D.S."/>
        </authorList>
    </citation>
    <scope>NUCLEOTIDE SEQUENCE [LARGE SCALE GENOMIC DNA]</scope>
    <source>
        <strain evidence="3 4">CCMP1335</strain>
    </source>
</reference>
<evidence type="ECO:0000256" key="2">
    <source>
        <dbReference type="SAM" id="Phobius"/>
    </source>
</evidence>
<dbReference type="RefSeq" id="XP_002291763.1">
    <property type="nucleotide sequence ID" value="XM_002291727.1"/>
</dbReference>
<sequence length="253" mass="27147">MSSTPEFISINTCVPYHSSTSDPSNQRSPASSAASPSSYRPSLASIANSSLSNPQTEVPTVHPNPSLSTLASVVDSAIQGIVILETCHQYDDGVDIDSNWKSARAFSTMALIIGGLITFWALLSTCLFYNKQMYRSGGGLFILCCLFQGLTLLFLDSNACNNNIYIEKVKQLMPAVNLQFEDTCSMGSGAKCAIAATVMWFVTGMVSLKVNPPQHDPVMVETHDVTYTQTINPEDGTALVTETVVTGEPTVAD</sequence>
<dbReference type="eggNOG" id="ENOG502SU2E">
    <property type="taxonomic scope" value="Eukaryota"/>
</dbReference>
<protein>
    <submittedName>
        <fullName evidence="3">Uncharacterized protein</fullName>
    </submittedName>
</protein>
<dbReference type="HOGENOM" id="CLU_1100382_0_0_1"/>